<feature type="binding site" evidence="12">
    <location>
        <position position="283"/>
    </location>
    <ligand>
        <name>K(+)</name>
        <dbReference type="ChEBI" id="CHEBI:29103"/>
    </ligand>
</feature>
<dbReference type="EMBL" id="BJYU01000073">
    <property type="protein sequence ID" value="GEO16748.1"/>
    <property type="molecule type" value="Genomic_DNA"/>
</dbReference>
<comment type="caution">
    <text evidence="14">The sequence shown here is derived from an EMBL/GenBank/DDBJ whole genome shotgun (WGS) entry which is preliminary data.</text>
</comment>
<keyword evidence="4 12" id="KW-0808">Transferase</keyword>
<evidence type="ECO:0000256" key="10">
    <source>
        <dbReference type="ARBA" id="ARBA00022958"/>
    </source>
</evidence>
<reference evidence="14 15" key="1">
    <citation type="submission" date="2019-07" db="EMBL/GenBank/DDBJ databases">
        <title>Whole genome shotgun sequence of Microvirga aerophila NBRC 106136.</title>
        <authorList>
            <person name="Hosoyama A."/>
            <person name="Uohara A."/>
            <person name="Ohji S."/>
            <person name="Ichikawa N."/>
        </authorList>
    </citation>
    <scope>NUCLEOTIDE SEQUENCE [LARGE SCALE GENOMIC DNA]</scope>
    <source>
        <strain evidence="14 15">NBRC 106136</strain>
    </source>
</reference>
<feature type="binding site" evidence="12">
    <location>
        <position position="139"/>
    </location>
    <ligand>
        <name>substrate</name>
    </ligand>
</feature>
<evidence type="ECO:0000256" key="12">
    <source>
        <dbReference type="HAMAP-Rule" id="MF_01987"/>
    </source>
</evidence>
<dbReference type="Proteomes" id="UP000321085">
    <property type="component" value="Unassembled WGS sequence"/>
</dbReference>
<dbReference type="EC" id="2.7.1.15" evidence="2 12"/>
<dbReference type="PANTHER" id="PTHR10584">
    <property type="entry name" value="SUGAR KINASE"/>
    <property type="match status" value="1"/>
</dbReference>
<dbReference type="GO" id="GO:0005524">
    <property type="term" value="F:ATP binding"/>
    <property type="evidence" value="ECO:0007669"/>
    <property type="project" value="UniProtKB-UniRule"/>
</dbReference>
<evidence type="ECO:0000256" key="4">
    <source>
        <dbReference type="ARBA" id="ARBA00022679"/>
    </source>
</evidence>
<feature type="binding site" evidence="12">
    <location>
        <position position="287"/>
    </location>
    <ligand>
        <name>K(+)</name>
        <dbReference type="ChEBI" id="CHEBI:29103"/>
    </ligand>
</feature>
<dbReference type="OrthoDB" id="9775849at2"/>
<evidence type="ECO:0000256" key="9">
    <source>
        <dbReference type="ARBA" id="ARBA00022842"/>
    </source>
</evidence>
<dbReference type="CDD" id="cd01174">
    <property type="entry name" value="ribokinase"/>
    <property type="match status" value="1"/>
</dbReference>
<comment type="similarity">
    <text evidence="1">Belongs to the carbohydrate kinase pfkB family.</text>
</comment>
<dbReference type="PANTHER" id="PTHR10584:SF166">
    <property type="entry name" value="RIBOKINASE"/>
    <property type="match status" value="1"/>
</dbReference>
<feature type="binding site" evidence="12">
    <location>
        <position position="248"/>
    </location>
    <ligand>
        <name>substrate</name>
    </ligand>
</feature>
<dbReference type="Pfam" id="PF00294">
    <property type="entry name" value="PfkB"/>
    <property type="match status" value="1"/>
</dbReference>
<comment type="activity regulation">
    <text evidence="12">Activated by a monovalent cation that binds near, but not in, the active site. The most likely occupant of the site in vivo is potassium. Ion binding induces a conformational change that may alter substrate affinity.</text>
</comment>
<feature type="domain" description="Carbohydrate kinase PfkB" evidence="13">
    <location>
        <begin position="2"/>
        <end position="290"/>
    </location>
</feature>
<feature type="binding site" evidence="12">
    <location>
        <position position="278"/>
    </location>
    <ligand>
        <name>K(+)</name>
        <dbReference type="ChEBI" id="CHEBI:29103"/>
    </ligand>
</feature>
<dbReference type="PRINTS" id="PR00990">
    <property type="entry name" value="RIBOKINASE"/>
</dbReference>
<feature type="binding site" evidence="12">
    <location>
        <position position="244"/>
    </location>
    <ligand>
        <name>K(+)</name>
        <dbReference type="ChEBI" id="CHEBI:29103"/>
    </ligand>
</feature>
<keyword evidence="11 12" id="KW-0119">Carbohydrate metabolism</keyword>
<name>A0A512BXR7_9HYPH</name>
<dbReference type="HAMAP" id="MF_01987">
    <property type="entry name" value="Ribokinase"/>
    <property type="match status" value="1"/>
</dbReference>
<keyword evidence="8 12" id="KW-0067">ATP-binding</keyword>
<accession>A0A512BXR7</accession>
<protein>
    <recommendedName>
        <fullName evidence="3 12">Ribokinase</fullName>
        <shortName evidence="12">RK</shortName>
        <ecNumber evidence="2 12">2.7.1.15</ecNumber>
    </recommendedName>
</protein>
<dbReference type="AlphaFoldDB" id="A0A512BXR7"/>
<feature type="binding site" evidence="12">
    <location>
        <position position="242"/>
    </location>
    <ligand>
        <name>K(+)</name>
        <dbReference type="ChEBI" id="CHEBI:29103"/>
    </ligand>
</feature>
<dbReference type="GO" id="GO:0046872">
    <property type="term" value="F:metal ion binding"/>
    <property type="evidence" value="ECO:0007669"/>
    <property type="project" value="UniProtKB-KW"/>
</dbReference>
<keyword evidence="12" id="KW-0963">Cytoplasm</keyword>
<evidence type="ECO:0000256" key="6">
    <source>
        <dbReference type="ARBA" id="ARBA00022741"/>
    </source>
</evidence>
<feature type="binding site" evidence="12">
    <location>
        <position position="281"/>
    </location>
    <ligand>
        <name>K(+)</name>
        <dbReference type="ChEBI" id="CHEBI:29103"/>
    </ligand>
</feature>
<feature type="binding site" evidence="12">
    <location>
        <begin position="214"/>
        <end position="219"/>
    </location>
    <ligand>
        <name>ATP</name>
        <dbReference type="ChEBI" id="CHEBI:30616"/>
    </ligand>
</feature>
<dbReference type="InterPro" id="IPR011877">
    <property type="entry name" value="Ribokinase"/>
</dbReference>
<dbReference type="InterPro" id="IPR002173">
    <property type="entry name" value="Carboh/pur_kinase_PfkB_CS"/>
</dbReference>
<feature type="binding site" evidence="12">
    <location>
        <begin position="37"/>
        <end position="41"/>
    </location>
    <ligand>
        <name>substrate</name>
    </ligand>
</feature>
<dbReference type="PROSITE" id="PS00584">
    <property type="entry name" value="PFKB_KINASES_2"/>
    <property type="match status" value="1"/>
</dbReference>
<comment type="subunit">
    <text evidence="12">Homodimer.</text>
</comment>
<keyword evidence="6 12" id="KW-0547">Nucleotide-binding</keyword>
<evidence type="ECO:0000256" key="3">
    <source>
        <dbReference type="ARBA" id="ARBA00016943"/>
    </source>
</evidence>
<evidence type="ECO:0000313" key="14">
    <source>
        <dbReference type="EMBL" id="GEO16748.1"/>
    </source>
</evidence>
<dbReference type="UniPathway" id="UPA00916">
    <property type="reaction ID" value="UER00889"/>
</dbReference>
<feature type="binding site" evidence="12">
    <location>
        <begin position="9"/>
        <end position="11"/>
    </location>
    <ligand>
        <name>substrate</name>
    </ligand>
</feature>
<dbReference type="SUPFAM" id="SSF53613">
    <property type="entry name" value="Ribokinase-like"/>
    <property type="match status" value="1"/>
</dbReference>
<dbReference type="GO" id="GO:0004747">
    <property type="term" value="F:ribokinase activity"/>
    <property type="evidence" value="ECO:0007669"/>
    <property type="project" value="UniProtKB-UniRule"/>
</dbReference>
<keyword evidence="9 12" id="KW-0460">Magnesium</keyword>
<dbReference type="GO" id="GO:0019303">
    <property type="term" value="P:D-ribose catabolic process"/>
    <property type="evidence" value="ECO:0007669"/>
    <property type="project" value="UniProtKB-UniRule"/>
</dbReference>
<comment type="catalytic activity">
    <reaction evidence="12">
        <text>D-ribose + ATP = D-ribose 5-phosphate + ADP + H(+)</text>
        <dbReference type="Rhea" id="RHEA:13697"/>
        <dbReference type="ChEBI" id="CHEBI:15378"/>
        <dbReference type="ChEBI" id="CHEBI:30616"/>
        <dbReference type="ChEBI" id="CHEBI:47013"/>
        <dbReference type="ChEBI" id="CHEBI:78346"/>
        <dbReference type="ChEBI" id="CHEBI:456216"/>
        <dbReference type="EC" id="2.7.1.15"/>
    </reaction>
</comment>
<feature type="binding site" evidence="12">
    <location>
        <position position="184"/>
    </location>
    <ligand>
        <name>ATP</name>
        <dbReference type="ChEBI" id="CHEBI:30616"/>
    </ligand>
</feature>
<proteinExistence type="inferred from homology"/>
<comment type="cofactor">
    <cofactor evidence="12">
        <name>Mg(2+)</name>
        <dbReference type="ChEBI" id="CHEBI:18420"/>
    </cofactor>
    <text evidence="12">Requires a divalent cation, most likely magnesium in vivo, as an electrophilic catalyst to aid phosphoryl group transfer. It is the chelate of the metal and the nucleotide that is the actual substrate.</text>
</comment>
<evidence type="ECO:0000256" key="7">
    <source>
        <dbReference type="ARBA" id="ARBA00022777"/>
    </source>
</evidence>
<dbReference type="RefSeq" id="WP_114186533.1">
    <property type="nucleotide sequence ID" value="NZ_BJYU01000073.1"/>
</dbReference>
<evidence type="ECO:0000256" key="5">
    <source>
        <dbReference type="ARBA" id="ARBA00022723"/>
    </source>
</evidence>
<feature type="binding site" evidence="12">
    <location>
        <begin position="247"/>
        <end position="248"/>
    </location>
    <ligand>
        <name>ATP</name>
        <dbReference type="ChEBI" id="CHEBI:30616"/>
    </ligand>
</feature>
<keyword evidence="5 12" id="KW-0479">Metal-binding</keyword>
<dbReference type="InterPro" id="IPR029056">
    <property type="entry name" value="Ribokinase-like"/>
</dbReference>
<comment type="function">
    <text evidence="12">Catalyzes the phosphorylation of ribose at O-5 in a reaction requiring ATP and magnesium. The resulting D-ribose-5-phosphate can then be used either for sythesis of nucleotides, histidine, and tryptophan, or as a component of the pentose phosphate pathway.</text>
</comment>
<evidence type="ECO:0000313" key="15">
    <source>
        <dbReference type="Proteomes" id="UP000321085"/>
    </source>
</evidence>
<keyword evidence="15" id="KW-1185">Reference proteome</keyword>
<dbReference type="InterPro" id="IPR002139">
    <property type="entry name" value="Ribo/fructo_kinase"/>
</dbReference>
<gene>
    <name evidence="14" type="primary">rbsK_1</name>
    <name evidence="12" type="synonym">rbsK</name>
    <name evidence="14" type="ORF">MAE02_44440</name>
</gene>
<organism evidence="14 15">
    <name type="scientific">Microvirga aerophila</name>
    <dbReference type="NCBI Taxonomy" id="670291"/>
    <lineage>
        <taxon>Bacteria</taxon>
        <taxon>Pseudomonadati</taxon>
        <taxon>Pseudomonadota</taxon>
        <taxon>Alphaproteobacteria</taxon>
        <taxon>Hyphomicrobiales</taxon>
        <taxon>Methylobacteriaceae</taxon>
        <taxon>Microvirga</taxon>
    </lineage>
</organism>
<evidence type="ECO:0000259" key="13">
    <source>
        <dbReference type="Pfam" id="PF00294"/>
    </source>
</evidence>
<keyword evidence="10 12" id="KW-0630">Potassium</keyword>
<keyword evidence="7 12" id="KW-0418">Kinase</keyword>
<comment type="subcellular location">
    <subcellularLocation>
        <location evidence="12">Cytoplasm</location>
    </subcellularLocation>
</comment>
<dbReference type="InterPro" id="IPR011611">
    <property type="entry name" value="PfkB_dom"/>
</dbReference>
<dbReference type="Gene3D" id="3.40.1190.20">
    <property type="match status" value="1"/>
</dbReference>
<feature type="active site" description="Proton acceptor" evidence="12">
    <location>
        <position position="248"/>
    </location>
</feature>
<sequence>MIVVFGSINIDLVFHANKLPSEGETVLTDAFTTVPGGKGANQAVAAARACAPGAGPVMMAGCIGQDAFADLALAELRKAEVDLRMVAPVQRPTGCAAITVDRHGHNQITVASGANLEALHSLVQPDLLRQGTLVVLQNEVGGGENLALARKAAAQGASVILNAAPARPILPEEWAGLLSVLVVNEAEARDIAGAAGREALVSLARSLRATVVATLGAQGALAVSPDCSGHQVSALALEHVVDTTGAGDTFVGALAAAVEEGLPLSDALRFASVAAGLACTRAGAQTSVPSRAEILARLHDLAPAQSVLV</sequence>
<comment type="caution">
    <text evidence="12">Lacks conserved residue(s) required for the propagation of feature annotation.</text>
</comment>
<comment type="similarity">
    <text evidence="12">Belongs to the carbohydrate kinase PfkB family. Ribokinase subfamily.</text>
</comment>
<comment type="pathway">
    <text evidence="12">Carbohydrate metabolism; D-ribose degradation; D-ribose 5-phosphate from beta-D-ribopyranose: step 2/2.</text>
</comment>
<evidence type="ECO:0000256" key="1">
    <source>
        <dbReference type="ARBA" id="ARBA00005380"/>
    </source>
</evidence>
<evidence type="ECO:0000256" key="11">
    <source>
        <dbReference type="ARBA" id="ARBA00023277"/>
    </source>
</evidence>
<dbReference type="GO" id="GO:0005829">
    <property type="term" value="C:cytosol"/>
    <property type="evidence" value="ECO:0007669"/>
    <property type="project" value="TreeGrafter"/>
</dbReference>
<evidence type="ECO:0000256" key="8">
    <source>
        <dbReference type="ARBA" id="ARBA00022840"/>
    </source>
</evidence>
<evidence type="ECO:0000256" key="2">
    <source>
        <dbReference type="ARBA" id="ARBA00012035"/>
    </source>
</evidence>